<evidence type="ECO:0000313" key="2">
    <source>
        <dbReference type="Proteomes" id="UP001523262"/>
    </source>
</evidence>
<reference evidence="1 2" key="1">
    <citation type="submission" date="2022-06" db="EMBL/GenBank/DDBJ databases">
        <authorList>
            <person name="Jeon C.O."/>
        </authorList>
    </citation>
    <scope>NUCLEOTIDE SEQUENCE [LARGE SCALE GENOMIC DNA]</scope>
    <source>
        <strain evidence="1 2">KCTC 13943</strain>
    </source>
</reference>
<name>A0ABT0WF12_9BACI</name>
<protein>
    <submittedName>
        <fullName evidence="1">Uncharacterized protein</fullName>
    </submittedName>
</protein>
<sequence length="46" mass="5231">MVALFIDLSPSFWFQLKEGGLIQDELSNNAEAEQLKAQSKHKNLKI</sequence>
<proteinExistence type="predicted"/>
<dbReference type="Proteomes" id="UP001523262">
    <property type="component" value="Unassembled WGS sequence"/>
</dbReference>
<comment type="caution">
    <text evidence="1">The sequence shown here is derived from an EMBL/GenBank/DDBJ whole genome shotgun (WGS) entry which is preliminary data.</text>
</comment>
<organism evidence="1 2">
    <name type="scientific">Neobacillus pocheonensis</name>
    <dbReference type="NCBI Taxonomy" id="363869"/>
    <lineage>
        <taxon>Bacteria</taxon>
        <taxon>Bacillati</taxon>
        <taxon>Bacillota</taxon>
        <taxon>Bacilli</taxon>
        <taxon>Bacillales</taxon>
        <taxon>Bacillaceae</taxon>
        <taxon>Neobacillus</taxon>
    </lineage>
</organism>
<dbReference type="EMBL" id="JAMQCR010000002">
    <property type="protein sequence ID" value="MCM2534914.1"/>
    <property type="molecule type" value="Genomic_DNA"/>
</dbReference>
<gene>
    <name evidence="1" type="ORF">NDK43_24440</name>
</gene>
<accession>A0ABT0WF12</accession>
<evidence type="ECO:0000313" key="1">
    <source>
        <dbReference type="EMBL" id="MCM2534914.1"/>
    </source>
</evidence>
<keyword evidence="2" id="KW-1185">Reference proteome</keyword>